<feature type="region of interest" description="Disordered" evidence="6">
    <location>
        <begin position="936"/>
        <end position="1078"/>
    </location>
</feature>
<dbReference type="OrthoDB" id="277931at2759"/>
<feature type="compositionally biased region" description="Basic and acidic residues" evidence="6">
    <location>
        <begin position="992"/>
        <end position="1001"/>
    </location>
</feature>
<dbReference type="Pfam" id="PF05277">
    <property type="entry name" value="DUF726"/>
    <property type="match status" value="1"/>
</dbReference>
<dbReference type="PANTHER" id="PTHR17920">
    <property type="entry name" value="TRANSMEMBRANE AND COILED-COIL DOMAIN-CONTAINING PROTEIN 4 TMCO4"/>
    <property type="match status" value="1"/>
</dbReference>
<feature type="compositionally biased region" description="Low complexity" evidence="6">
    <location>
        <begin position="1385"/>
        <end position="1399"/>
    </location>
</feature>
<evidence type="ECO:0000313" key="8">
    <source>
        <dbReference type="EMBL" id="PWN17753.1"/>
    </source>
</evidence>
<keyword evidence="3 7" id="KW-0812">Transmembrane</keyword>
<feature type="region of interest" description="Disordered" evidence="6">
    <location>
        <begin position="1336"/>
        <end position="1466"/>
    </location>
</feature>
<accession>A0A316TZS1</accession>
<comment type="subcellular location">
    <subcellularLocation>
        <location evidence="1">Membrane</location>
        <topology evidence="1">Multi-pass membrane protein</topology>
    </subcellularLocation>
</comment>
<feature type="compositionally biased region" description="Polar residues" evidence="6">
    <location>
        <begin position="1117"/>
        <end position="1133"/>
    </location>
</feature>
<feature type="compositionally biased region" description="Basic and acidic residues" evidence="6">
    <location>
        <begin position="1226"/>
        <end position="1235"/>
    </location>
</feature>
<evidence type="ECO:0000256" key="7">
    <source>
        <dbReference type="SAM" id="Phobius"/>
    </source>
</evidence>
<feature type="compositionally biased region" description="Polar residues" evidence="6">
    <location>
        <begin position="362"/>
        <end position="374"/>
    </location>
</feature>
<protein>
    <submittedName>
        <fullName evidence="8">DUF726-domain-containing protein</fullName>
    </submittedName>
</protein>
<feature type="compositionally biased region" description="Acidic residues" evidence="6">
    <location>
        <begin position="139"/>
        <end position="157"/>
    </location>
</feature>
<proteinExistence type="inferred from homology"/>
<dbReference type="GeneID" id="37015190"/>
<evidence type="ECO:0000256" key="1">
    <source>
        <dbReference type="ARBA" id="ARBA00004141"/>
    </source>
</evidence>
<dbReference type="InterPro" id="IPR029058">
    <property type="entry name" value="AB_hydrolase_fold"/>
</dbReference>
<dbReference type="InterPro" id="IPR029024">
    <property type="entry name" value="TerB-like"/>
</dbReference>
<feature type="compositionally biased region" description="Acidic residues" evidence="6">
    <location>
        <begin position="1002"/>
        <end position="1015"/>
    </location>
</feature>
<gene>
    <name evidence="8" type="ORF">BCV69DRAFT_285634</name>
</gene>
<keyword evidence="4 7" id="KW-1133">Transmembrane helix</keyword>
<dbReference type="PANTHER" id="PTHR17920:SF3">
    <property type="entry name" value="TRANSMEMBRANE AND COILED-COIL DOMAIN-CONTAINING PROTEIN 4"/>
    <property type="match status" value="1"/>
</dbReference>
<feature type="compositionally biased region" description="Low complexity" evidence="6">
    <location>
        <begin position="1243"/>
        <end position="1253"/>
    </location>
</feature>
<evidence type="ECO:0000256" key="6">
    <source>
        <dbReference type="SAM" id="MobiDB-lite"/>
    </source>
</evidence>
<feature type="compositionally biased region" description="Gly residues" evidence="6">
    <location>
        <begin position="1339"/>
        <end position="1348"/>
    </location>
</feature>
<evidence type="ECO:0000256" key="4">
    <source>
        <dbReference type="ARBA" id="ARBA00022989"/>
    </source>
</evidence>
<reference evidence="8 9" key="1">
    <citation type="journal article" date="2018" name="Mol. Biol. Evol.">
        <title>Broad Genomic Sampling Reveals a Smut Pathogenic Ancestry of the Fungal Clade Ustilaginomycotina.</title>
        <authorList>
            <person name="Kijpornyongpan T."/>
            <person name="Mondo S.J."/>
            <person name="Barry K."/>
            <person name="Sandor L."/>
            <person name="Lee J."/>
            <person name="Lipzen A."/>
            <person name="Pangilinan J."/>
            <person name="LaButti K."/>
            <person name="Hainaut M."/>
            <person name="Henrissat B."/>
            <person name="Grigoriev I.V."/>
            <person name="Spatafora J.W."/>
            <person name="Aime M.C."/>
        </authorList>
    </citation>
    <scope>NUCLEOTIDE SEQUENCE [LARGE SCALE GENOMIC DNA]</scope>
    <source>
        <strain evidence="8 9">MCA 4718</strain>
    </source>
</reference>
<evidence type="ECO:0000313" key="9">
    <source>
        <dbReference type="Proteomes" id="UP000245942"/>
    </source>
</evidence>
<evidence type="ECO:0000256" key="5">
    <source>
        <dbReference type="ARBA" id="ARBA00023136"/>
    </source>
</evidence>
<organism evidence="8 9">
    <name type="scientific">Pseudomicrostroma glucosiphilum</name>
    <dbReference type="NCBI Taxonomy" id="1684307"/>
    <lineage>
        <taxon>Eukaryota</taxon>
        <taxon>Fungi</taxon>
        <taxon>Dikarya</taxon>
        <taxon>Basidiomycota</taxon>
        <taxon>Ustilaginomycotina</taxon>
        <taxon>Exobasidiomycetes</taxon>
        <taxon>Microstromatales</taxon>
        <taxon>Microstromatales incertae sedis</taxon>
        <taxon>Pseudomicrostroma</taxon>
    </lineage>
</organism>
<evidence type="ECO:0000256" key="2">
    <source>
        <dbReference type="ARBA" id="ARBA00009824"/>
    </source>
</evidence>
<feature type="compositionally biased region" description="Low complexity" evidence="6">
    <location>
        <begin position="1103"/>
        <end position="1113"/>
    </location>
</feature>
<dbReference type="SUPFAM" id="SSF53474">
    <property type="entry name" value="alpha/beta-Hydrolases"/>
    <property type="match status" value="1"/>
</dbReference>
<feature type="region of interest" description="Disordered" evidence="6">
    <location>
        <begin position="1103"/>
        <end position="1318"/>
    </location>
</feature>
<dbReference type="Proteomes" id="UP000245942">
    <property type="component" value="Unassembled WGS sequence"/>
</dbReference>
<feature type="compositionally biased region" description="Polar residues" evidence="6">
    <location>
        <begin position="1455"/>
        <end position="1466"/>
    </location>
</feature>
<feature type="transmembrane region" description="Helical" evidence="7">
    <location>
        <begin position="617"/>
        <end position="638"/>
    </location>
</feature>
<feature type="compositionally biased region" description="Low complexity" evidence="6">
    <location>
        <begin position="1036"/>
        <end position="1057"/>
    </location>
</feature>
<feature type="compositionally biased region" description="Basic and acidic residues" evidence="6">
    <location>
        <begin position="323"/>
        <end position="350"/>
    </location>
</feature>
<feature type="transmembrane region" description="Helical" evidence="7">
    <location>
        <begin position="573"/>
        <end position="597"/>
    </location>
</feature>
<keyword evidence="5 7" id="KW-0472">Membrane</keyword>
<name>A0A316TZS1_9BASI</name>
<feature type="compositionally biased region" description="Low complexity" evidence="6">
    <location>
        <begin position="1216"/>
        <end position="1225"/>
    </location>
</feature>
<keyword evidence="9" id="KW-1185">Reference proteome</keyword>
<dbReference type="SUPFAM" id="SSF158682">
    <property type="entry name" value="TerB-like"/>
    <property type="match status" value="1"/>
</dbReference>
<evidence type="ECO:0000256" key="3">
    <source>
        <dbReference type="ARBA" id="ARBA00022692"/>
    </source>
</evidence>
<feature type="compositionally biased region" description="Acidic residues" evidence="6">
    <location>
        <begin position="31"/>
        <end position="42"/>
    </location>
</feature>
<feature type="transmembrane region" description="Helical" evidence="7">
    <location>
        <begin position="727"/>
        <end position="746"/>
    </location>
</feature>
<feature type="region of interest" description="Disordered" evidence="6">
    <location>
        <begin position="1"/>
        <end position="162"/>
    </location>
</feature>
<sequence>MDDDDDWQEMPVIASGSAPAHRRRAGARSSDDDDDDERDSNDEQNSPSSSRYEAYHAGPSSSRVPMTGAPRAFSPTRRGTGHQSTSQGAYLPNATGKSLKLNDARGYDWRAKPTGAPGMHSSRRADENDSRSGPQRIDQDDDDNNNNEDDSEEESDDEKGKGYTQLRLDEDVEGDQLHDATSYLFGDSALSAAKDESSIGYSHQSESTATPLSQMMTTKSLLSEPQKIAYVGLCALKAKEMVRAMTRVPGAAKDLKESIRSIEEWEVKVMARLFQHMDIDASEQAMIKSLGDHGVLASDLAPSLVTTQQIENPDYDPIAAQEKEEKEAHDKEQAELHREEQEADDQEHTEPQPQPADEVAESDSSVDGSTQSVPGSPRDNDSGSPTLGEGSTGTQSPAEMFTPRAETDQELPDVNQPSVTKDVNDTEPLAAAPLRADPNTAAQAEALDANVAATPAQPSTFGLTAEPQSVQPLPSALPGVTTELSTSDTHITLDLRWTILCDLFLVMTADSVYDARSRVLLERVAEQVGLSWMDVTKFEKRVTDALEIEEGVEKLKDKSAIARREAEASKKKWAMIGLATVGGGLVIGLSAGLAAPLVGAGLAGFLGTVGIGGTTSFLGGVGGAALITTTGAVGGAAVGGRGMTRRTQSVKTFAFKPIHNNKRVNCIVTVPGFMNGDQDDVRLPFSVIDSIMGDVFSVLWEPEMMKEMGNAIYILWNETLVMGVQQVLAATIAGGLLGALAWPLWLSKLGYLIDNPWSNATTRAEAAGKILADILAHRQLGVRPITLVGFSLGARAIFYALHELHKKKAYGVVQNVYIFGAPVTASDKTWKEVRSVVSGRFVNGFSRTDWILGYLFRATSGGLRSIAGLHPVERVPDIENVDVTTSVPGHLQYRAFMPLVMSEVGFKVTQDWFDEPEDLSKIPDRQMVLDDLAEQEEEMKSVNTKTGGFGRIFRRNKGTSDGSAPGTPTADASRPGTPAKAPTTVAGGIVVPKREAGTGREEYDEGDADADDEDDMPPREEAASASAEAPLPPSEPAEAAATPAETTLTPPEAAATPAEDRPATPEVELPANRSAHVDTDAILAELRESGIEVRELQSSLPALSLASAPSSPAVKDSSFTTNSADMATNNEQAASVAPLATPVIREPPPRPSLRSSMSSIFGSRKASSKAQTSSQASSRVATPTLGSRAAPSPAPAAVEMEKPSLSLPGGVYAQGSAAAAAASSSARHEQLHRQDSNPGWGDSPSEASAAEASNSVHGADRGWAKPFNSSAAFERDLPLQPPGYAPPSDVNLSFASDFDDGDEAPGSEQTTADSTLGARSYGLSAEAARELARQFGAGTSVGNGGGTSGSATKETYPSSDFDAGGWGAPQSFAGTSTGASPYATGAGKSSNAASLSSAAFGGGWGASPGDEQVPSTADMSREGSLPRPLDSLYVGSGRAKEEDVDTAAAKVRTPMTFQEASENPWG</sequence>
<dbReference type="GO" id="GO:0016020">
    <property type="term" value="C:membrane"/>
    <property type="evidence" value="ECO:0007669"/>
    <property type="project" value="UniProtKB-SubCell"/>
</dbReference>
<feature type="compositionally biased region" description="Low complexity" evidence="6">
    <location>
        <begin position="1152"/>
        <end position="1179"/>
    </location>
</feature>
<feature type="region of interest" description="Disordered" evidence="6">
    <location>
        <begin position="323"/>
        <end position="399"/>
    </location>
</feature>
<feature type="compositionally biased region" description="Basic and acidic residues" evidence="6">
    <location>
        <begin position="100"/>
        <end position="111"/>
    </location>
</feature>
<comment type="similarity">
    <text evidence="2">Belongs to the TMCO4 family.</text>
</comment>
<dbReference type="RefSeq" id="XP_025344913.1">
    <property type="nucleotide sequence ID" value="XM_025493456.1"/>
</dbReference>
<dbReference type="InterPro" id="IPR007941">
    <property type="entry name" value="DUF726"/>
</dbReference>
<dbReference type="EMBL" id="KZ819340">
    <property type="protein sequence ID" value="PWN17753.1"/>
    <property type="molecule type" value="Genomic_DNA"/>
</dbReference>